<evidence type="ECO:0000313" key="6">
    <source>
        <dbReference type="Proteomes" id="UP001597145"/>
    </source>
</evidence>
<gene>
    <name evidence="5" type="ORF">ACFSCY_32905</name>
</gene>
<feature type="domain" description="Mannosylglycerate hydrolase MGH1-like glycoside hydrolase" evidence="4">
    <location>
        <begin position="41"/>
        <end position="436"/>
    </location>
</feature>
<evidence type="ECO:0000256" key="3">
    <source>
        <dbReference type="ARBA" id="ARBA00023295"/>
    </source>
</evidence>
<proteinExistence type="inferred from homology"/>
<name>A0ABW4FWA1_9PSEU</name>
<dbReference type="Proteomes" id="UP001597145">
    <property type="component" value="Unassembled WGS sequence"/>
</dbReference>
<sequence length="460" mass="50832">MTEIDRTSGLPIDPDALRRSAAGVLRGNWEHGYTVPSRRLYPHQWSWDSAFIAIGWAQISPARGRQELHSLFASQWSDGRVPHIVFNPRVARDAYFPGPDFWRSRDVPEAPNRRAGGRETSGIVQPPVHAVAVWEVYAAAPALGRRFLRRMYPRLRAQHDYLVRERSAGNGLVVIVHPWESGQDNSPAWDAELAAVPLPDRPEGPLAGHRRHDLDHVNAAERPTGADYARYVAIAEAYRGHGYRDAAALPTHPFVVVDPLFNALLAWAEEALAHIADEIGEPSEPHRRRAAELRNALLEHCYDPGAGLFRALDRHGAPIPESTVSGLAPLLLDLPEDVVDGLVTAITGPHFGLNDRVPLPSYDLTGAAFDSTRYWRGPAWINTSWLVLRGLERHGRDADVATLRTAMLTAVRDQGFREYFDPNTGACRGVGDFSWSAALTLDLLTGQQAQPSRPLATARG</sequence>
<dbReference type="Gene3D" id="1.50.10.10">
    <property type="match status" value="1"/>
</dbReference>
<evidence type="ECO:0000313" key="5">
    <source>
        <dbReference type="EMBL" id="MFD1534226.1"/>
    </source>
</evidence>
<dbReference type="InterPro" id="IPR012341">
    <property type="entry name" value="6hp_glycosidase-like_sf"/>
</dbReference>
<evidence type="ECO:0000256" key="1">
    <source>
        <dbReference type="ARBA" id="ARBA00010833"/>
    </source>
</evidence>
<evidence type="ECO:0000256" key="2">
    <source>
        <dbReference type="ARBA" id="ARBA00022801"/>
    </source>
</evidence>
<dbReference type="GO" id="GO:0016798">
    <property type="term" value="F:hydrolase activity, acting on glycosyl bonds"/>
    <property type="evidence" value="ECO:0007669"/>
    <property type="project" value="UniProtKB-KW"/>
</dbReference>
<dbReference type="PANTHER" id="PTHR10412">
    <property type="entry name" value="MANNOSYL-OLIGOSACCHARIDE GLUCOSIDASE"/>
    <property type="match status" value="1"/>
</dbReference>
<comment type="caution">
    <text evidence="5">The sequence shown here is derived from an EMBL/GenBank/DDBJ whole genome shotgun (WGS) entry which is preliminary data.</text>
</comment>
<dbReference type="PANTHER" id="PTHR10412:SF11">
    <property type="entry name" value="MANNOSYL-OLIGOSACCHARIDE GLUCOSIDASE"/>
    <property type="match status" value="1"/>
</dbReference>
<dbReference type="InterPro" id="IPR008928">
    <property type="entry name" value="6-hairpin_glycosidase_sf"/>
</dbReference>
<keyword evidence="6" id="KW-1185">Reference proteome</keyword>
<dbReference type="SUPFAM" id="SSF48208">
    <property type="entry name" value="Six-hairpin glycosidases"/>
    <property type="match status" value="1"/>
</dbReference>
<dbReference type="Pfam" id="PF22422">
    <property type="entry name" value="MGH1-like_GH"/>
    <property type="match status" value="1"/>
</dbReference>
<comment type="similarity">
    <text evidence="1">Belongs to the glycosyl hydrolase 63 family.</text>
</comment>
<keyword evidence="2" id="KW-0378">Hydrolase</keyword>
<dbReference type="RefSeq" id="WP_343984782.1">
    <property type="nucleotide sequence ID" value="NZ_BAAAJG010000025.1"/>
</dbReference>
<protein>
    <submittedName>
        <fullName evidence="5">Trehalase family glycosidase</fullName>
    </submittedName>
</protein>
<organism evidence="5 6">
    <name type="scientific">Pseudonocardia aurantiaca</name>
    <dbReference type="NCBI Taxonomy" id="75290"/>
    <lineage>
        <taxon>Bacteria</taxon>
        <taxon>Bacillati</taxon>
        <taxon>Actinomycetota</taxon>
        <taxon>Actinomycetes</taxon>
        <taxon>Pseudonocardiales</taxon>
        <taxon>Pseudonocardiaceae</taxon>
        <taxon>Pseudonocardia</taxon>
    </lineage>
</organism>
<dbReference type="InterPro" id="IPR004888">
    <property type="entry name" value="Glycoside_hydrolase_63"/>
</dbReference>
<evidence type="ECO:0000259" key="4">
    <source>
        <dbReference type="Pfam" id="PF22422"/>
    </source>
</evidence>
<dbReference type="EMBL" id="JBHUCP010000033">
    <property type="protein sequence ID" value="MFD1534226.1"/>
    <property type="molecule type" value="Genomic_DNA"/>
</dbReference>
<reference evidence="6" key="1">
    <citation type="journal article" date="2019" name="Int. J. Syst. Evol. Microbiol.">
        <title>The Global Catalogue of Microorganisms (GCM) 10K type strain sequencing project: providing services to taxonomists for standard genome sequencing and annotation.</title>
        <authorList>
            <consortium name="The Broad Institute Genomics Platform"/>
            <consortium name="The Broad Institute Genome Sequencing Center for Infectious Disease"/>
            <person name="Wu L."/>
            <person name="Ma J."/>
        </authorList>
    </citation>
    <scope>NUCLEOTIDE SEQUENCE [LARGE SCALE GENOMIC DNA]</scope>
    <source>
        <strain evidence="6">JCM 12165</strain>
    </source>
</reference>
<keyword evidence="3 5" id="KW-0326">Glycosidase</keyword>
<accession>A0ABW4FWA1</accession>
<dbReference type="InterPro" id="IPR054491">
    <property type="entry name" value="MGH1-like_GH"/>
</dbReference>